<proteinExistence type="predicted"/>
<protein>
    <recommendedName>
        <fullName evidence="4">C4-type zinc ribbon domain-containing protein</fullName>
    </recommendedName>
</protein>
<gene>
    <name evidence="2" type="ORF">D0433_09295</name>
</gene>
<evidence type="ECO:0000313" key="2">
    <source>
        <dbReference type="EMBL" id="RFM23810.1"/>
    </source>
</evidence>
<dbReference type="AlphaFoldDB" id="A0A395LZ57"/>
<sequence>MATVEKNPLLHIVKLQLLDDELDAILSEQKGLPEEISALEEQIAQLTRQLEERTRRIEENQAKRIALRAEIKESQEKIKKYKEAQTKARNNKEYDALSKQIEFEEQEIKRAESQIRAIEALEEQFAQLEKKGKELLAENRLDELTADMYPTDELKKNLAECQSELKRKQKELDTIIKNTQDDVNALKRKIKKQREIVELHAKHLLIKYDQLRRGNIQNVVVKFSRNACSGCNTRVPASRHAFIYQGGFYSCETCGRIVVHERLFEELTVVTSE</sequence>
<accession>A0A395LZ57</accession>
<feature type="coiled-coil region" evidence="1">
    <location>
        <begin position="29"/>
        <end position="196"/>
    </location>
</feature>
<reference evidence="2 3" key="1">
    <citation type="journal article" date="2011" name="ISME J.">
        <title>Community ecology of hot spring cyanobacterial mats: predominant populations and their functional potential.</title>
        <authorList>
            <person name="Klatt C.G."/>
            <person name="Wood J.M."/>
            <person name="Rusch D.B."/>
            <person name="Bateson M.M."/>
            <person name="Hamamura N."/>
            <person name="Heidelberg J.F."/>
            <person name="Grossman A.R."/>
            <person name="Bhaya D."/>
            <person name="Cohan F.M."/>
            <person name="Kuhl M."/>
            <person name="Bryant D.A."/>
            <person name="Ward D.M."/>
        </authorList>
    </citation>
    <scope>NUCLEOTIDE SEQUENCE [LARGE SCALE GENOMIC DNA]</scope>
    <source>
        <strain evidence="2">OS</strain>
    </source>
</reference>
<evidence type="ECO:0000256" key="1">
    <source>
        <dbReference type="SAM" id="Coils"/>
    </source>
</evidence>
<dbReference type="Gene3D" id="1.10.287.1490">
    <property type="match status" value="1"/>
</dbReference>
<keyword evidence="1" id="KW-0175">Coiled coil</keyword>
<comment type="caution">
    <text evidence="2">The sequence shown here is derived from an EMBL/GenBank/DDBJ whole genome shotgun (WGS) entry which is preliminary data.</text>
</comment>
<dbReference type="Proteomes" id="UP000266389">
    <property type="component" value="Unassembled WGS sequence"/>
</dbReference>
<name>A0A395LZ57_9BACT</name>
<evidence type="ECO:0008006" key="4">
    <source>
        <dbReference type="Google" id="ProtNLM"/>
    </source>
</evidence>
<evidence type="ECO:0000313" key="3">
    <source>
        <dbReference type="Proteomes" id="UP000266389"/>
    </source>
</evidence>
<dbReference type="EMBL" id="PHFL01000058">
    <property type="protein sequence ID" value="RFM23810.1"/>
    <property type="molecule type" value="Genomic_DNA"/>
</dbReference>
<organism evidence="2 3">
    <name type="scientific">Candidatus Thermochlorobacter aerophilus</name>
    <dbReference type="NCBI Taxonomy" id="1868324"/>
    <lineage>
        <taxon>Bacteria</taxon>
        <taxon>Pseudomonadati</taxon>
        <taxon>Chlorobiota</taxon>
        <taxon>Chlorobiia</taxon>
        <taxon>Chlorobiales</taxon>
        <taxon>Candidatus Thermochlorobacteriaceae</taxon>
        <taxon>Candidatus Thermochlorobacter</taxon>
    </lineage>
</organism>